<dbReference type="InterPro" id="IPR011009">
    <property type="entry name" value="Kinase-like_dom_sf"/>
</dbReference>
<dbReference type="InterPro" id="IPR008271">
    <property type="entry name" value="Ser/Thr_kinase_AS"/>
</dbReference>
<proteinExistence type="predicted"/>
<evidence type="ECO:0000259" key="10">
    <source>
        <dbReference type="PROSITE" id="PS50011"/>
    </source>
</evidence>
<evidence type="ECO:0000256" key="8">
    <source>
        <dbReference type="PROSITE-ProRule" id="PRU00169"/>
    </source>
</evidence>
<accession>A0ABS8W188</accession>
<dbReference type="Pfam" id="PF00249">
    <property type="entry name" value="Myb_DNA-binding"/>
    <property type="match status" value="1"/>
</dbReference>
<dbReference type="PROSITE" id="PS51294">
    <property type="entry name" value="HTH_MYB"/>
    <property type="match status" value="1"/>
</dbReference>
<keyword evidence="5" id="KW-0010">Activator</keyword>
<dbReference type="SMART" id="SM00448">
    <property type="entry name" value="REC"/>
    <property type="match status" value="1"/>
</dbReference>
<comment type="subcellular location">
    <subcellularLocation>
        <location evidence="1">Nucleus</location>
    </subcellularLocation>
</comment>
<dbReference type="InterPro" id="IPR001005">
    <property type="entry name" value="SANT/Myb"/>
</dbReference>
<dbReference type="Proteomes" id="UP000823775">
    <property type="component" value="Unassembled WGS sequence"/>
</dbReference>
<dbReference type="InterPro" id="IPR045279">
    <property type="entry name" value="ARR-like"/>
</dbReference>
<evidence type="ECO:0000313" key="14">
    <source>
        <dbReference type="Proteomes" id="UP000823775"/>
    </source>
</evidence>
<evidence type="ECO:0000256" key="7">
    <source>
        <dbReference type="ARBA" id="ARBA00023242"/>
    </source>
</evidence>
<dbReference type="PROSITE" id="PS50110">
    <property type="entry name" value="RESPONSE_REGULATORY"/>
    <property type="match status" value="1"/>
</dbReference>
<dbReference type="InterPro" id="IPR000719">
    <property type="entry name" value="Prot_kinase_dom"/>
</dbReference>
<evidence type="ECO:0000256" key="9">
    <source>
        <dbReference type="SAM" id="MobiDB-lite"/>
    </source>
</evidence>
<keyword evidence="4" id="KW-0805">Transcription regulation</keyword>
<feature type="domain" description="Response regulatory" evidence="11">
    <location>
        <begin position="27"/>
        <end position="142"/>
    </location>
</feature>
<dbReference type="SMART" id="SM00220">
    <property type="entry name" value="S_TKc"/>
    <property type="match status" value="1"/>
</dbReference>
<evidence type="ECO:0000256" key="3">
    <source>
        <dbReference type="ARBA" id="ARBA00023012"/>
    </source>
</evidence>
<evidence type="ECO:0000259" key="11">
    <source>
        <dbReference type="PROSITE" id="PS50110"/>
    </source>
</evidence>
<feature type="compositionally biased region" description="Basic and acidic residues" evidence="9">
    <location>
        <begin position="148"/>
        <end position="161"/>
    </location>
</feature>
<dbReference type="PROSITE" id="PS00108">
    <property type="entry name" value="PROTEIN_KINASE_ST"/>
    <property type="match status" value="1"/>
</dbReference>
<keyword evidence="3" id="KW-0902">Two-component regulatory system</keyword>
<keyword evidence="7" id="KW-0539">Nucleus</keyword>
<dbReference type="Gene3D" id="1.10.510.10">
    <property type="entry name" value="Transferase(Phosphotransferase) domain 1"/>
    <property type="match status" value="1"/>
</dbReference>
<dbReference type="InterPro" id="IPR001789">
    <property type="entry name" value="Sig_transdc_resp-reg_receiver"/>
</dbReference>
<evidence type="ECO:0000256" key="2">
    <source>
        <dbReference type="ARBA" id="ARBA00022553"/>
    </source>
</evidence>
<dbReference type="Gene3D" id="3.40.50.2300">
    <property type="match status" value="1"/>
</dbReference>
<dbReference type="Pfam" id="PF00072">
    <property type="entry name" value="Response_reg"/>
    <property type="match status" value="1"/>
</dbReference>
<feature type="region of interest" description="Disordered" evidence="9">
    <location>
        <begin position="148"/>
        <end position="207"/>
    </location>
</feature>
<comment type="caution">
    <text evidence="13">The sequence shown here is derived from an EMBL/GenBank/DDBJ whole genome shotgun (WGS) entry which is preliminary data.</text>
</comment>
<name>A0ABS8W188_DATST</name>
<dbReference type="InterPro" id="IPR006447">
    <property type="entry name" value="Myb_dom_plants"/>
</dbReference>
<dbReference type="CDD" id="cd17584">
    <property type="entry name" value="REC_typeB_ARR-like"/>
    <property type="match status" value="1"/>
</dbReference>
<dbReference type="SUPFAM" id="SSF56112">
    <property type="entry name" value="Protein kinase-like (PK-like)"/>
    <property type="match status" value="1"/>
</dbReference>
<dbReference type="EMBL" id="JACEIK010006541">
    <property type="protein sequence ID" value="MCE2055865.1"/>
    <property type="molecule type" value="Genomic_DNA"/>
</dbReference>
<keyword evidence="14" id="KW-1185">Reference proteome</keyword>
<evidence type="ECO:0000313" key="13">
    <source>
        <dbReference type="EMBL" id="MCE2055865.1"/>
    </source>
</evidence>
<keyword evidence="2 8" id="KW-0597">Phosphoprotein</keyword>
<keyword evidence="6" id="KW-0804">Transcription</keyword>
<feature type="domain" description="Protein kinase" evidence="10">
    <location>
        <begin position="560"/>
        <end position="816"/>
    </location>
</feature>
<feature type="compositionally biased region" description="Polar residues" evidence="9">
    <location>
        <begin position="162"/>
        <end position="183"/>
    </location>
</feature>
<dbReference type="PROSITE" id="PS50011">
    <property type="entry name" value="PROTEIN_KINASE_DOM"/>
    <property type="match status" value="1"/>
</dbReference>
<dbReference type="PANTHER" id="PTHR43874">
    <property type="entry name" value="TWO-COMPONENT RESPONSE REGULATOR"/>
    <property type="match status" value="1"/>
</dbReference>
<organism evidence="13 14">
    <name type="scientific">Datura stramonium</name>
    <name type="common">Jimsonweed</name>
    <name type="synonym">Common thornapple</name>
    <dbReference type="NCBI Taxonomy" id="4076"/>
    <lineage>
        <taxon>Eukaryota</taxon>
        <taxon>Viridiplantae</taxon>
        <taxon>Streptophyta</taxon>
        <taxon>Embryophyta</taxon>
        <taxon>Tracheophyta</taxon>
        <taxon>Spermatophyta</taxon>
        <taxon>Magnoliopsida</taxon>
        <taxon>eudicotyledons</taxon>
        <taxon>Gunneridae</taxon>
        <taxon>Pentapetalae</taxon>
        <taxon>asterids</taxon>
        <taxon>lamiids</taxon>
        <taxon>Solanales</taxon>
        <taxon>Solanaceae</taxon>
        <taxon>Solanoideae</taxon>
        <taxon>Datureae</taxon>
        <taxon>Datura</taxon>
    </lineage>
</organism>
<dbReference type="InterPro" id="IPR009057">
    <property type="entry name" value="Homeodomain-like_sf"/>
</dbReference>
<dbReference type="InterPro" id="IPR011006">
    <property type="entry name" value="CheY-like_superfamily"/>
</dbReference>
<feature type="compositionally biased region" description="Acidic residues" evidence="9">
    <location>
        <begin position="191"/>
        <end position="204"/>
    </location>
</feature>
<evidence type="ECO:0008006" key="15">
    <source>
        <dbReference type="Google" id="ProtNLM"/>
    </source>
</evidence>
<reference evidence="13 14" key="1">
    <citation type="journal article" date="2021" name="BMC Genomics">
        <title>Datura genome reveals duplications of psychoactive alkaloid biosynthetic genes and high mutation rate following tissue culture.</title>
        <authorList>
            <person name="Rajewski A."/>
            <person name="Carter-House D."/>
            <person name="Stajich J."/>
            <person name="Litt A."/>
        </authorList>
    </citation>
    <scope>NUCLEOTIDE SEQUENCE [LARGE SCALE GENOMIC DNA]</scope>
    <source>
        <strain evidence="13">AR-01</strain>
    </source>
</reference>
<dbReference type="Pfam" id="PF00069">
    <property type="entry name" value="Pkinase"/>
    <property type="match status" value="1"/>
</dbReference>
<dbReference type="SUPFAM" id="SSF46689">
    <property type="entry name" value="Homeodomain-like"/>
    <property type="match status" value="1"/>
</dbReference>
<dbReference type="InterPro" id="IPR017930">
    <property type="entry name" value="Myb_dom"/>
</dbReference>
<dbReference type="PANTHER" id="PTHR43874:SF218">
    <property type="entry name" value="TWO-COMPONENT RESPONSE REGULATOR"/>
    <property type="match status" value="1"/>
</dbReference>
<evidence type="ECO:0000256" key="5">
    <source>
        <dbReference type="ARBA" id="ARBA00023159"/>
    </source>
</evidence>
<evidence type="ECO:0000256" key="1">
    <source>
        <dbReference type="ARBA" id="ARBA00004123"/>
    </source>
</evidence>
<dbReference type="Gene3D" id="1.10.10.60">
    <property type="entry name" value="Homeodomain-like"/>
    <property type="match status" value="1"/>
</dbReference>
<evidence type="ECO:0000256" key="4">
    <source>
        <dbReference type="ARBA" id="ARBA00023015"/>
    </source>
</evidence>
<sequence>MTVEEIRGNMGGGERGNNYDNFPVGMRVLAVDDNPICLKLLDGLLRKCQYQVTTTTQARMALKMLRENRDRFDLVISDVHMPDMDGFKLLELVGLEMDLPVIMLSANSDTKLVMKGISHGACDYLVKPVRIEELRNIWQHVIRRKKIEPKSQSKSNYHDKSYQGSEESGQGQSPTGNADQNGKCNKKRKDEEDENDENGNDNEDPTTQKRARVVWSIELHRKFVAAVGQLGIEKAVPKRILDLMNVDGLTRENVASHLQKYRLYLKRINSVQTQQANMVAALGGRDYMRMGSLDGLGDFRTLGGSGRYTHAALSSYSSGGMLGRLNSAAGLSSRNLAASQLLQPSHGQNLSNSVNAFMKLNPNIPPASQNANLFQGIPASLELDQLQQSKSSAHIPLDESRVLTADVLGCSSNSLSNFPNNPMLLQGNPHQPLTGGGFGNQHSLNMTPFSSDSFNTGVNGSTNFLEHGRCNENWGSSVQLSKFQSSSSPLTESFISSHLPQNNVREAVTHLQNSSLDFTSTTSVSPTFEDSKGEIQYRESMAGAVQSMNQTPSQAWADNKQHYPHISNNSFGNNLSSQIPNNGSMAPVSHSMNQSNENFGRRMDMSLIGRSNGGSSPLMQYTEHGKLTPDSKTRSTEDFLLEPTKQQVGFSPQDCDSLDDLMSAMKREQDGDEERRFVLNWEKRVQIIEGIIQGLLYLQEYSRLTIIHRDLKASNILLDIQMKPKISDFGMARIFKKDEVEANTGKIVGTMGYIPPEYAIEGRYSTKSDVFSFGVLLLQIISGKKNTCLHGPHDNLNLLEYVSCHFNFIYIYILHY</sequence>
<dbReference type="SUPFAM" id="SSF52172">
    <property type="entry name" value="CheY-like"/>
    <property type="match status" value="1"/>
</dbReference>
<protein>
    <recommendedName>
        <fullName evidence="15">Two-component response regulator</fullName>
    </recommendedName>
</protein>
<feature type="domain" description="HTH myb-type" evidence="12">
    <location>
        <begin position="207"/>
        <end position="266"/>
    </location>
</feature>
<evidence type="ECO:0000259" key="12">
    <source>
        <dbReference type="PROSITE" id="PS51294"/>
    </source>
</evidence>
<evidence type="ECO:0000256" key="6">
    <source>
        <dbReference type="ARBA" id="ARBA00023163"/>
    </source>
</evidence>
<feature type="modified residue" description="4-aspartylphosphate" evidence="8">
    <location>
        <position position="78"/>
    </location>
</feature>
<gene>
    <name evidence="13" type="ORF">HAX54_043617</name>
</gene>
<dbReference type="NCBIfam" id="TIGR01557">
    <property type="entry name" value="myb_SHAQKYF"/>
    <property type="match status" value="1"/>
</dbReference>